<dbReference type="PROSITE" id="PS52004">
    <property type="entry name" value="KS3_2"/>
    <property type="match status" value="1"/>
</dbReference>
<accession>A0A0F6W539</accession>
<dbReference type="InterPro" id="IPR014031">
    <property type="entry name" value="Ketoacyl_synth_C"/>
</dbReference>
<protein>
    <submittedName>
        <fullName evidence="5">3-oxoacyl-[acyl-carrier-protein] synthase, KASII</fullName>
    </submittedName>
</protein>
<evidence type="ECO:0000256" key="3">
    <source>
        <dbReference type="RuleBase" id="RU003694"/>
    </source>
</evidence>
<dbReference type="SUPFAM" id="SSF53901">
    <property type="entry name" value="Thiolase-like"/>
    <property type="match status" value="2"/>
</dbReference>
<dbReference type="InterPro" id="IPR000794">
    <property type="entry name" value="Beta-ketoacyl_synthase"/>
</dbReference>
<dbReference type="Gene3D" id="3.40.47.10">
    <property type="match status" value="2"/>
</dbReference>
<dbReference type="AlphaFoldDB" id="A0A0F6W539"/>
<dbReference type="PANTHER" id="PTHR11712">
    <property type="entry name" value="POLYKETIDE SYNTHASE-RELATED"/>
    <property type="match status" value="1"/>
</dbReference>
<evidence type="ECO:0000259" key="4">
    <source>
        <dbReference type="PROSITE" id="PS52004"/>
    </source>
</evidence>
<evidence type="ECO:0000256" key="1">
    <source>
        <dbReference type="ARBA" id="ARBA00008467"/>
    </source>
</evidence>
<evidence type="ECO:0000256" key="2">
    <source>
        <dbReference type="ARBA" id="ARBA00022679"/>
    </source>
</evidence>
<keyword evidence="6" id="KW-1185">Reference proteome</keyword>
<dbReference type="InterPro" id="IPR016039">
    <property type="entry name" value="Thiolase-like"/>
</dbReference>
<dbReference type="GO" id="GO:0004315">
    <property type="term" value="F:3-oxoacyl-[acyl-carrier-protein] synthase activity"/>
    <property type="evidence" value="ECO:0007669"/>
    <property type="project" value="TreeGrafter"/>
</dbReference>
<feature type="domain" description="Ketosynthase family 3 (KS3)" evidence="4">
    <location>
        <begin position="1"/>
        <end position="399"/>
    </location>
</feature>
<dbReference type="Proteomes" id="UP000034883">
    <property type="component" value="Chromosome"/>
</dbReference>
<evidence type="ECO:0000313" key="5">
    <source>
        <dbReference type="EMBL" id="AKF07508.1"/>
    </source>
</evidence>
<dbReference type="GO" id="GO:0006633">
    <property type="term" value="P:fatty acid biosynthetic process"/>
    <property type="evidence" value="ECO:0007669"/>
    <property type="project" value="TreeGrafter"/>
</dbReference>
<organism evidence="5 6">
    <name type="scientific">Sandaracinus amylolyticus</name>
    <dbReference type="NCBI Taxonomy" id="927083"/>
    <lineage>
        <taxon>Bacteria</taxon>
        <taxon>Pseudomonadati</taxon>
        <taxon>Myxococcota</taxon>
        <taxon>Polyangia</taxon>
        <taxon>Polyangiales</taxon>
        <taxon>Sandaracinaceae</taxon>
        <taxon>Sandaracinus</taxon>
    </lineage>
</organism>
<gene>
    <name evidence="5" type="ORF">DB32_004657</name>
</gene>
<dbReference type="Pfam" id="PF00109">
    <property type="entry name" value="ketoacyl-synt"/>
    <property type="match status" value="1"/>
</dbReference>
<dbReference type="EMBL" id="CP011125">
    <property type="protein sequence ID" value="AKF07508.1"/>
    <property type="molecule type" value="Genomic_DNA"/>
</dbReference>
<dbReference type="GO" id="GO:0005829">
    <property type="term" value="C:cytosol"/>
    <property type="evidence" value="ECO:0007669"/>
    <property type="project" value="TreeGrafter"/>
</dbReference>
<dbReference type="PANTHER" id="PTHR11712:SF336">
    <property type="entry name" value="3-OXOACYL-[ACYL-CARRIER-PROTEIN] SYNTHASE, MITOCHONDRIAL"/>
    <property type="match status" value="1"/>
</dbReference>
<name>A0A0F6W539_9BACT</name>
<evidence type="ECO:0000313" key="6">
    <source>
        <dbReference type="Proteomes" id="UP000034883"/>
    </source>
</evidence>
<reference evidence="5 6" key="1">
    <citation type="submission" date="2015-03" db="EMBL/GenBank/DDBJ databases">
        <title>Genome assembly of Sandaracinus amylolyticus DSM 53668.</title>
        <authorList>
            <person name="Sharma G."/>
            <person name="Subramanian S."/>
        </authorList>
    </citation>
    <scope>NUCLEOTIDE SEQUENCE [LARGE SCALE GENOMIC DNA]</scope>
    <source>
        <strain evidence="5 6">DSM 53668</strain>
    </source>
</reference>
<keyword evidence="2 3" id="KW-0808">Transferase</keyword>
<dbReference type="RefSeq" id="WP_053234759.1">
    <property type="nucleotide sequence ID" value="NZ_CP011125.1"/>
</dbReference>
<dbReference type="KEGG" id="samy:DB32_004657"/>
<dbReference type="Pfam" id="PF02801">
    <property type="entry name" value="Ketoacyl-synt_C"/>
    <property type="match status" value="1"/>
</dbReference>
<comment type="similarity">
    <text evidence="1 3">Belongs to the thiolase-like superfamily. Beta-ketoacyl-ACP synthases family.</text>
</comment>
<dbReference type="InterPro" id="IPR020841">
    <property type="entry name" value="PKS_Beta-ketoAc_synthase_dom"/>
</dbReference>
<sequence length="400" mass="41157">MKPLAITGLGTVSPVALDHAGFLAALGDPLAARARAFGGPCAALPAEKLPGARAAEVRGFDANAFLGDKGHRNFDKLTKYLIVAAKQALESAGLKQNGQFVGKLGPDQIGICSSTAYGSLDSITELNLVAELEDPRYINPARFPNTVINAAAGYVSIWEDLRAPNVTIVDGNCGALDAVLTCETHLAHRRADAFLVGGGDVLSEPLYVAMQKLDALAEGDEDWAPGQAESAGMHLGEGAAYLCVERRTEAEARGAKVRALIAGYGTAFESPTEGAFLLNASPVAVARAIRLALDDAGLPPSSVDAVCASCSGLRKWDVAELYAIEQVLGPDVAVAAPKAMWGECFAGAGALGMASAVAWISSDAPVGPLLSGHVDGSCDVVVVTAVGYYGNVSAVVLKRA</sequence>
<proteinExistence type="inferred from homology"/>
<dbReference type="InterPro" id="IPR014030">
    <property type="entry name" value="Ketoacyl_synth_N"/>
</dbReference>
<dbReference type="STRING" id="927083.DB32_004657"/>